<reference evidence="7 8" key="1">
    <citation type="journal article" date="2014" name="Genome Biol. Evol.">
        <title>The genome of the myxosporean Thelohanellus kitauei shows adaptations to nutrient acquisition within its fish host.</title>
        <authorList>
            <person name="Yang Y."/>
            <person name="Xiong J."/>
            <person name="Zhou Z."/>
            <person name="Huo F."/>
            <person name="Miao W."/>
            <person name="Ran C."/>
            <person name="Liu Y."/>
            <person name="Zhang J."/>
            <person name="Feng J."/>
            <person name="Wang M."/>
            <person name="Wang M."/>
            <person name="Wang L."/>
            <person name="Yao B."/>
        </authorList>
    </citation>
    <scope>NUCLEOTIDE SEQUENCE [LARGE SCALE GENOMIC DNA]</scope>
    <source>
        <strain evidence="7">Wuqing</strain>
    </source>
</reference>
<evidence type="ECO:0000313" key="8">
    <source>
        <dbReference type="Proteomes" id="UP000031668"/>
    </source>
</evidence>
<proteinExistence type="inferred from homology"/>
<evidence type="ECO:0000256" key="6">
    <source>
        <dbReference type="ARBA" id="ARBA00023136"/>
    </source>
</evidence>
<dbReference type="InterPro" id="IPR018796">
    <property type="entry name" value="COA8"/>
</dbReference>
<dbReference type="AlphaFoldDB" id="A0A0C2ICN8"/>
<keyword evidence="4" id="KW-0809">Transit peptide</keyword>
<accession>A0A0C2ICN8</accession>
<evidence type="ECO:0000256" key="4">
    <source>
        <dbReference type="ARBA" id="ARBA00022946"/>
    </source>
</evidence>
<gene>
    <name evidence="7" type="ORF">RF11_01834</name>
</gene>
<dbReference type="PANTHER" id="PTHR31107:SF2">
    <property type="entry name" value="CYTOCHROME C OXIDASE ASSEMBLY FACTOR 8"/>
    <property type="match status" value="1"/>
</dbReference>
<evidence type="ECO:0000256" key="1">
    <source>
        <dbReference type="ARBA" id="ARBA00004443"/>
    </source>
</evidence>
<keyword evidence="8" id="KW-1185">Reference proteome</keyword>
<protein>
    <submittedName>
        <fullName evidence="7">Apoptogenic protein 1, mitochondrial</fullName>
    </submittedName>
</protein>
<sequence length="108" mass="13284">MRKELNEEDCKDSLYDVIFPADRVSNVRYVKHFIPKNETDLERRLREERVSLYHFSHHFWFKSNSDYEKNLKNFLSSNNEAPRSIDEFFSVQQKKTLEFHRNYTKYLV</sequence>
<evidence type="ECO:0000256" key="2">
    <source>
        <dbReference type="ARBA" id="ARBA00005453"/>
    </source>
</evidence>
<name>A0A0C2ICN8_THEKT</name>
<dbReference type="Proteomes" id="UP000031668">
    <property type="component" value="Unassembled WGS sequence"/>
</dbReference>
<keyword evidence="3" id="KW-0999">Mitochondrion inner membrane</keyword>
<dbReference type="EMBL" id="JWZT01004773">
    <property type="protein sequence ID" value="KII63088.1"/>
    <property type="molecule type" value="Genomic_DNA"/>
</dbReference>
<evidence type="ECO:0000256" key="5">
    <source>
        <dbReference type="ARBA" id="ARBA00023128"/>
    </source>
</evidence>
<organism evidence="7 8">
    <name type="scientific">Thelohanellus kitauei</name>
    <name type="common">Myxosporean</name>
    <dbReference type="NCBI Taxonomy" id="669202"/>
    <lineage>
        <taxon>Eukaryota</taxon>
        <taxon>Metazoa</taxon>
        <taxon>Cnidaria</taxon>
        <taxon>Myxozoa</taxon>
        <taxon>Myxosporea</taxon>
        <taxon>Bivalvulida</taxon>
        <taxon>Platysporina</taxon>
        <taxon>Myxobolidae</taxon>
        <taxon>Thelohanellus</taxon>
    </lineage>
</organism>
<evidence type="ECO:0000256" key="3">
    <source>
        <dbReference type="ARBA" id="ARBA00022792"/>
    </source>
</evidence>
<comment type="caution">
    <text evidence="7">The sequence shown here is derived from an EMBL/GenBank/DDBJ whole genome shotgun (WGS) entry which is preliminary data.</text>
</comment>
<dbReference type="GO" id="GO:0005743">
    <property type="term" value="C:mitochondrial inner membrane"/>
    <property type="evidence" value="ECO:0007669"/>
    <property type="project" value="UniProtKB-SubCell"/>
</dbReference>
<dbReference type="GO" id="GO:0097193">
    <property type="term" value="P:intrinsic apoptotic signaling pathway"/>
    <property type="evidence" value="ECO:0007669"/>
    <property type="project" value="InterPro"/>
</dbReference>
<comment type="subcellular location">
    <subcellularLocation>
        <location evidence="1">Mitochondrion inner membrane</location>
        <topology evidence="1">Peripheral membrane protein</topology>
        <orientation evidence="1">Matrix side</orientation>
    </subcellularLocation>
</comment>
<keyword evidence="5" id="KW-0496">Mitochondrion</keyword>
<dbReference type="Pfam" id="PF10231">
    <property type="entry name" value="COA8"/>
    <property type="match status" value="1"/>
</dbReference>
<keyword evidence="6" id="KW-0472">Membrane</keyword>
<evidence type="ECO:0000313" key="7">
    <source>
        <dbReference type="EMBL" id="KII63088.1"/>
    </source>
</evidence>
<comment type="similarity">
    <text evidence="2">Belongs to the COA8 family.</text>
</comment>
<dbReference type="PANTHER" id="PTHR31107">
    <property type="entry name" value="APOPTOGENIC PROTEIN 1, MITOCHONDRIAL"/>
    <property type="match status" value="1"/>
</dbReference>
<dbReference type="OrthoDB" id="6246201at2759"/>